<dbReference type="Proteomes" id="UP001165190">
    <property type="component" value="Unassembled WGS sequence"/>
</dbReference>
<dbReference type="EMBL" id="BSYR01000024">
    <property type="protein sequence ID" value="GMI91420.1"/>
    <property type="molecule type" value="Genomic_DNA"/>
</dbReference>
<protein>
    <submittedName>
        <fullName evidence="2">Uncharacterized protein</fullName>
    </submittedName>
</protein>
<evidence type="ECO:0000256" key="1">
    <source>
        <dbReference type="SAM" id="MobiDB-lite"/>
    </source>
</evidence>
<evidence type="ECO:0000313" key="2">
    <source>
        <dbReference type="EMBL" id="GMI91420.1"/>
    </source>
</evidence>
<keyword evidence="3" id="KW-1185">Reference proteome</keyword>
<feature type="region of interest" description="Disordered" evidence="1">
    <location>
        <begin position="35"/>
        <end position="70"/>
    </location>
</feature>
<gene>
    <name evidence="2" type="ORF">HRI_002811300</name>
</gene>
<dbReference type="AlphaFoldDB" id="A0A9W7IBS3"/>
<comment type="caution">
    <text evidence="2">The sequence shown here is derived from an EMBL/GenBank/DDBJ whole genome shotgun (WGS) entry which is preliminary data.</text>
</comment>
<name>A0A9W7IBS3_HIBTR</name>
<evidence type="ECO:0000313" key="3">
    <source>
        <dbReference type="Proteomes" id="UP001165190"/>
    </source>
</evidence>
<proteinExistence type="predicted"/>
<sequence length="70" mass="7907">MSPFHAAYTRAHHPFVIREPPFGFPSLSDRRVPFPRHFHADQPHATATARSSSLVRHQRPSQASLLRPAA</sequence>
<reference evidence="2" key="1">
    <citation type="submission" date="2023-05" db="EMBL/GenBank/DDBJ databases">
        <title>Genome and transcriptome analyses reveal genes involved in the formation of fine ridges on petal epidermal cells in Hibiscus trionum.</title>
        <authorList>
            <person name="Koshimizu S."/>
            <person name="Masuda S."/>
            <person name="Ishii T."/>
            <person name="Shirasu K."/>
            <person name="Hoshino A."/>
            <person name="Arita M."/>
        </authorList>
    </citation>
    <scope>NUCLEOTIDE SEQUENCE</scope>
    <source>
        <strain evidence="2">Hamamatsu line</strain>
    </source>
</reference>
<organism evidence="2 3">
    <name type="scientific">Hibiscus trionum</name>
    <name type="common">Flower of an hour</name>
    <dbReference type="NCBI Taxonomy" id="183268"/>
    <lineage>
        <taxon>Eukaryota</taxon>
        <taxon>Viridiplantae</taxon>
        <taxon>Streptophyta</taxon>
        <taxon>Embryophyta</taxon>
        <taxon>Tracheophyta</taxon>
        <taxon>Spermatophyta</taxon>
        <taxon>Magnoliopsida</taxon>
        <taxon>eudicotyledons</taxon>
        <taxon>Gunneridae</taxon>
        <taxon>Pentapetalae</taxon>
        <taxon>rosids</taxon>
        <taxon>malvids</taxon>
        <taxon>Malvales</taxon>
        <taxon>Malvaceae</taxon>
        <taxon>Malvoideae</taxon>
        <taxon>Hibiscus</taxon>
    </lineage>
</organism>
<accession>A0A9W7IBS3</accession>
<feature type="compositionally biased region" description="Polar residues" evidence="1">
    <location>
        <begin position="48"/>
        <end position="64"/>
    </location>
</feature>